<gene>
    <name evidence="2" type="ORF">J8273_8053</name>
</gene>
<sequence length="284" mass="31276">MDSRRTRPVSGLDGDESLRSSSSSDDSSDISAYSDDSVADPDWIPSDVEVSCDNSDSGHPVTRTPPLASPLISSQDVLQSEPRSSVGLRAVAAGREGQDKAHRDDHQDFEFLLHHDRLSHLSLEASRRAVAGYLVKFNASRDTTLSHAAQLRQHLMSEAKTSGPDTIGKKGHWICKAAPLICDWTPPQDSSEIIRSVRNVASTTRLTARHINVNSPQMLKKSDPPLLKSPDLNELFIFVDKFNDYRALGGKRDIEKLIDSEVREMVTAILPADDLDDAEEEIPL</sequence>
<evidence type="ECO:0000313" key="2">
    <source>
        <dbReference type="EMBL" id="KAG9390680.1"/>
    </source>
</evidence>
<proteinExistence type="predicted"/>
<dbReference type="EMBL" id="JAHDYR010000063">
    <property type="protein sequence ID" value="KAG9390680.1"/>
    <property type="molecule type" value="Genomic_DNA"/>
</dbReference>
<comment type="caution">
    <text evidence="2">The sequence shown here is derived from an EMBL/GenBank/DDBJ whole genome shotgun (WGS) entry which is preliminary data.</text>
</comment>
<protein>
    <submittedName>
        <fullName evidence="2">Uncharacterized protein</fullName>
    </submittedName>
</protein>
<feature type="compositionally biased region" description="Low complexity" evidence="1">
    <location>
        <begin position="19"/>
        <end position="36"/>
    </location>
</feature>
<reference evidence="2" key="1">
    <citation type="submission" date="2021-05" db="EMBL/GenBank/DDBJ databases">
        <title>A free-living protist that lacks canonical eukaryotic 1 DNA replication and segregation systems.</title>
        <authorList>
            <person name="Salas-Leiva D.E."/>
            <person name="Tromer E.C."/>
            <person name="Curtis B.A."/>
            <person name="Jerlstrom-Hultqvist J."/>
            <person name="Kolisko M."/>
            <person name="Yi Z."/>
            <person name="Salas-Leiva J.S."/>
            <person name="Gallot-Lavallee L."/>
            <person name="Kops G.J.P.L."/>
            <person name="Archibald J.M."/>
            <person name="Simpson A.G.B."/>
            <person name="Roger A.J."/>
        </authorList>
    </citation>
    <scope>NUCLEOTIDE SEQUENCE</scope>
    <source>
        <strain evidence="2">BICM</strain>
    </source>
</reference>
<organism evidence="2 3">
    <name type="scientific">Carpediemonas membranifera</name>
    <dbReference type="NCBI Taxonomy" id="201153"/>
    <lineage>
        <taxon>Eukaryota</taxon>
        <taxon>Metamonada</taxon>
        <taxon>Carpediemonas-like organisms</taxon>
        <taxon>Carpediemonas</taxon>
    </lineage>
</organism>
<keyword evidence="3" id="KW-1185">Reference proteome</keyword>
<feature type="region of interest" description="Disordered" evidence="1">
    <location>
        <begin position="1"/>
        <end position="85"/>
    </location>
</feature>
<evidence type="ECO:0000313" key="3">
    <source>
        <dbReference type="Proteomes" id="UP000717585"/>
    </source>
</evidence>
<evidence type="ECO:0000256" key="1">
    <source>
        <dbReference type="SAM" id="MobiDB-lite"/>
    </source>
</evidence>
<name>A0A8J6ARV0_9EUKA</name>
<dbReference type="Proteomes" id="UP000717585">
    <property type="component" value="Unassembled WGS sequence"/>
</dbReference>
<dbReference type="AlphaFoldDB" id="A0A8J6ARV0"/>
<feature type="compositionally biased region" description="Polar residues" evidence="1">
    <location>
        <begin position="71"/>
        <end position="83"/>
    </location>
</feature>
<accession>A0A8J6ARV0</accession>